<dbReference type="Pfam" id="PF00004">
    <property type="entry name" value="AAA"/>
    <property type="match status" value="1"/>
</dbReference>
<dbReference type="CDD" id="cd19481">
    <property type="entry name" value="RecA-like_protease"/>
    <property type="match status" value="1"/>
</dbReference>
<feature type="compositionally biased region" description="Polar residues" evidence="1">
    <location>
        <begin position="399"/>
        <end position="420"/>
    </location>
</feature>
<feature type="compositionally biased region" description="Acidic residues" evidence="1">
    <location>
        <begin position="422"/>
        <end position="433"/>
    </location>
</feature>
<dbReference type="PANTHER" id="PTHR46411:SF3">
    <property type="entry name" value="AAA+ ATPASE DOMAIN-CONTAINING PROTEIN"/>
    <property type="match status" value="1"/>
</dbReference>
<dbReference type="InterPro" id="IPR003959">
    <property type="entry name" value="ATPase_AAA_core"/>
</dbReference>
<evidence type="ECO:0000313" key="3">
    <source>
        <dbReference type="EMBL" id="KAK4113529.1"/>
    </source>
</evidence>
<feature type="compositionally biased region" description="Basic and acidic residues" evidence="1">
    <location>
        <begin position="81"/>
        <end position="97"/>
    </location>
</feature>
<dbReference type="PANTHER" id="PTHR46411">
    <property type="entry name" value="FAMILY ATPASE, PUTATIVE-RELATED"/>
    <property type="match status" value="1"/>
</dbReference>
<dbReference type="InterPro" id="IPR056599">
    <property type="entry name" value="AAA_lid_fung"/>
</dbReference>
<dbReference type="Proteomes" id="UP001302812">
    <property type="component" value="Unassembled WGS sequence"/>
</dbReference>
<keyword evidence="4" id="KW-1185">Reference proteome</keyword>
<feature type="compositionally biased region" description="Basic and acidic residues" evidence="1">
    <location>
        <begin position="261"/>
        <end position="283"/>
    </location>
</feature>
<feature type="region of interest" description="Disordered" evidence="1">
    <location>
        <begin position="526"/>
        <end position="550"/>
    </location>
</feature>
<gene>
    <name evidence="3" type="ORF">N656DRAFT_625556</name>
</gene>
<comment type="caution">
    <text evidence="3">The sequence shown here is derived from an EMBL/GenBank/DDBJ whole genome shotgun (WGS) entry which is preliminary data.</text>
</comment>
<feature type="region of interest" description="Disordered" evidence="1">
    <location>
        <begin position="79"/>
        <end position="115"/>
    </location>
</feature>
<organism evidence="3 4">
    <name type="scientific">Canariomyces notabilis</name>
    <dbReference type="NCBI Taxonomy" id="2074819"/>
    <lineage>
        <taxon>Eukaryota</taxon>
        <taxon>Fungi</taxon>
        <taxon>Dikarya</taxon>
        <taxon>Ascomycota</taxon>
        <taxon>Pezizomycotina</taxon>
        <taxon>Sordariomycetes</taxon>
        <taxon>Sordariomycetidae</taxon>
        <taxon>Sordariales</taxon>
        <taxon>Chaetomiaceae</taxon>
        <taxon>Canariomyces</taxon>
    </lineage>
</organism>
<dbReference type="InterPro" id="IPR003593">
    <property type="entry name" value="AAA+_ATPase"/>
</dbReference>
<dbReference type="GeneID" id="89934472"/>
<dbReference type="EMBL" id="MU853339">
    <property type="protein sequence ID" value="KAK4113529.1"/>
    <property type="molecule type" value="Genomic_DNA"/>
</dbReference>
<feature type="compositionally biased region" description="Acidic residues" evidence="1">
    <location>
        <begin position="291"/>
        <end position="313"/>
    </location>
</feature>
<dbReference type="AlphaFoldDB" id="A0AAN6YUH5"/>
<evidence type="ECO:0000313" key="4">
    <source>
        <dbReference type="Proteomes" id="UP001302812"/>
    </source>
</evidence>
<dbReference type="SMART" id="SM00382">
    <property type="entry name" value="AAA"/>
    <property type="match status" value="1"/>
</dbReference>
<name>A0AAN6YUH5_9PEZI</name>
<dbReference type="GO" id="GO:0016887">
    <property type="term" value="F:ATP hydrolysis activity"/>
    <property type="evidence" value="ECO:0007669"/>
    <property type="project" value="InterPro"/>
</dbReference>
<dbReference type="InterPro" id="IPR054289">
    <property type="entry name" value="DUF7025"/>
</dbReference>
<accession>A0AAN6YUH5</accession>
<dbReference type="GO" id="GO:0005524">
    <property type="term" value="F:ATP binding"/>
    <property type="evidence" value="ECO:0007669"/>
    <property type="project" value="InterPro"/>
</dbReference>
<feature type="domain" description="AAA+ ATPase" evidence="2">
    <location>
        <begin position="756"/>
        <end position="883"/>
    </location>
</feature>
<dbReference type="Pfam" id="PF22942">
    <property type="entry name" value="DUF7025"/>
    <property type="match status" value="1"/>
</dbReference>
<feature type="region of interest" description="Disordered" evidence="1">
    <location>
        <begin position="399"/>
        <end position="434"/>
    </location>
</feature>
<dbReference type="RefSeq" id="XP_064671099.1">
    <property type="nucleotide sequence ID" value="XM_064810347.1"/>
</dbReference>
<feature type="region of interest" description="Disordered" evidence="1">
    <location>
        <begin position="1024"/>
        <end position="1089"/>
    </location>
</feature>
<feature type="region of interest" description="Disordered" evidence="1">
    <location>
        <begin position="1139"/>
        <end position="1189"/>
    </location>
</feature>
<proteinExistence type="predicted"/>
<dbReference type="SUPFAM" id="SSF52540">
    <property type="entry name" value="P-loop containing nucleoside triphosphate hydrolases"/>
    <property type="match status" value="1"/>
</dbReference>
<feature type="compositionally biased region" description="Basic and acidic residues" evidence="1">
    <location>
        <begin position="530"/>
        <end position="550"/>
    </location>
</feature>
<evidence type="ECO:0000259" key="2">
    <source>
        <dbReference type="SMART" id="SM00382"/>
    </source>
</evidence>
<sequence length="1189" mass="134260">MSGNMVVECVDAVNNPMSGLERVETKAADVSTIVELGQTSPCVNNASTVGVEHVEGDLVRFDIPEDVKAQETKVETAVADTEAHQDGITKPHFEKRPNQTSEKEDEDLHNESEVNRKSKARMLVSSPRMVNFEGFKNRFSEDEGIHVLDVLYADSNLMGEVRREREIRRICQNDPVFKRGTRAARTQVSAVPKASIQPKEGSWIQLVRIRSQPVLTHLANVMGEAWGKSSPIVFKRPFKVLIYFHDKMKERLAGLESEWGNQERRRSAGNEIDSSKSLEHEATENGNDAQGSDDENDDDDHPEDEDEDTDEEFISSSVTALRDMQCYVNFVNDHILPLSNMFAGTTRRMVRFDDLWLLFKPGELVWASEAAVSGKPGTRATRMYQRLWRVYTLRTPGTPTEYSKLGPTSNESQPNNLRFSNDNEEVENDEEPVSADTYKGASRVWAYYIDHDGVSYGPVKHQFMIRPYRGEREITSLPCYPIRYVDDWESHLDQLKEQGHKFEQCIKVDKYLTYVGWTLVSDPKGNSMRDTYDRDSDSDSDSSRKQKELSPEYIDSHVIVDLSEAFHDVPRWTPNFHSTRAYSEGLVDSERLIQEDQFPIITWSDEKRSKIIASSCDEAVVIGDLGVTMRQRQDWLERDQFGRFLKGSGQLGLATSIDKQAATDIVLQDEDYALLPRRLFAYVLKERKFVRVDLQHLNPIKTQDRIFDNLKIDKEYKDMVRGLVSSHFEKKKFERQYSVATSRVTASQDIIQGKGNGLVILLHGVPGVGKTATAEAVALEYRKPLFAITCGDLGLTPKEVEESLTEIFRLAHMWDCVLLFDEADVFLAQRSRYDLKRNALVSVFLRILEYYSGVLFLTTNRVGSLDEAFKSRIHLSLYYPPLNSKQFKRIFEMNISKLREIELERSVIAGDPMLDIRDAAIKKFAEEHCDRTEQVGGNGRWNGRQIRNAFQIAASLARYNALLNVDKTGLGQPVLDKEHFEKVERATRTFNDYMEKTRGFSDADLAFINAERLDVYRQKKPIDPTAGLAEAGPSGYSSSQQQQHLYGPPETGQQHYYAHQNPATGVQFPALQPGPITYGPSQAGEAHGEVGSAYGAPALHHHPNLRSGKADSIQQAYNYPQGSASQAGRMADPFFTNINNPPSSGPPHGYHYRDMPYGGGGAASQPPAYGGYAQKPGQQRSVQDDDDSD</sequence>
<dbReference type="InterPro" id="IPR027417">
    <property type="entry name" value="P-loop_NTPase"/>
</dbReference>
<evidence type="ECO:0000256" key="1">
    <source>
        <dbReference type="SAM" id="MobiDB-lite"/>
    </source>
</evidence>
<dbReference type="Gene3D" id="3.40.50.300">
    <property type="entry name" value="P-loop containing nucleotide triphosphate hydrolases"/>
    <property type="match status" value="1"/>
</dbReference>
<protein>
    <recommendedName>
        <fullName evidence="2">AAA+ ATPase domain-containing protein</fullName>
    </recommendedName>
</protein>
<dbReference type="Pfam" id="PF23232">
    <property type="entry name" value="AAA_lid_13"/>
    <property type="match status" value="1"/>
</dbReference>
<reference evidence="3" key="2">
    <citation type="submission" date="2023-05" db="EMBL/GenBank/DDBJ databases">
        <authorList>
            <consortium name="Lawrence Berkeley National Laboratory"/>
            <person name="Steindorff A."/>
            <person name="Hensen N."/>
            <person name="Bonometti L."/>
            <person name="Westerberg I."/>
            <person name="Brannstrom I.O."/>
            <person name="Guillou S."/>
            <person name="Cros-Aarteil S."/>
            <person name="Calhoun S."/>
            <person name="Haridas S."/>
            <person name="Kuo A."/>
            <person name="Mondo S."/>
            <person name="Pangilinan J."/>
            <person name="Riley R."/>
            <person name="Labutti K."/>
            <person name="Andreopoulos B."/>
            <person name="Lipzen A."/>
            <person name="Chen C."/>
            <person name="Yanf M."/>
            <person name="Daum C."/>
            <person name="Ng V."/>
            <person name="Clum A."/>
            <person name="Ohm R."/>
            <person name="Martin F."/>
            <person name="Silar P."/>
            <person name="Natvig D."/>
            <person name="Lalanne C."/>
            <person name="Gautier V."/>
            <person name="Ament-Velasquez S.L."/>
            <person name="Kruys A."/>
            <person name="Hutchinson M.I."/>
            <person name="Powell A.J."/>
            <person name="Barry K."/>
            <person name="Miller A.N."/>
            <person name="Grigoriev I.V."/>
            <person name="Debuchy R."/>
            <person name="Gladieux P."/>
            <person name="Thoren M.H."/>
            <person name="Johannesson H."/>
        </authorList>
    </citation>
    <scope>NUCLEOTIDE SEQUENCE</scope>
    <source>
        <strain evidence="3">CBS 508.74</strain>
    </source>
</reference>
<feature type="region of interest" description="Disordered" evidence="1">
    <location>
        <begin position="260"/>
        <end position="313"/>
    </location>
</feature>
<reference evidence="3" key="1">
    <citation type="journal article" date="2023" name="Mol. Phylogenet. Evol.">
        <title>Genome-scale phylogeny and comparative genomics of the fungal order Sordariales.</title>
        <authorList>
            <person name="Hensen N."/>
            <person name="Bonometti L."/>
            <person name="Westerberg I."/>
            <person name="Brannstrom I.O."/>
            <person name="Guillou S."/>
            <person name="Cros-Aarteil S."/>
            <person name="Calhoun S."/>
            <person name="Haridas S."/>
            <person name="Kuo A."/>
            <person name="Mondo S."/>
            <person name="Pangilinan J."/>
            <person name="Riley R."/>
            <person name="LaButti K."/>
            <person name="Andreopoulos B."/>
            <person name="Lipzen A."/>
            <person name="Chen C."/>
            <person name="Yan M."/>
            <person name="Daum C."/>
            <person name="Ng V."/>
            <person name="Clum A."/>
            <person name="Steindorff A."/>
            <person name="Ohm R.A."/>
            <person name="Martin F."/>
            <person name="Silar P."/>
            <person name="Natvig D.O."/>
            <person name="Lalanne C."/>
            <person name="Gautier V."/>
            <person name="Ament-Velasquez S.L."/>
            <person name="Kruys A."/>
            <person name="Hutchinson M.I."/>
            <person name="Powell A.J."/>
            <person name="Barry K."/>
            <person name="Miller A.N."/>
            <person name="Grigoriev I.V."/>
            <person name="Debuchy R."/>
            <person name="Gladieux P."/>
            <person name="Hiltunen Thoren M."/>
            <person name="Johannesson H."/>
        </authorList>
    </citation>
    <scope>NUCLEOTIDE SEQUENCE</scope>
    <source>
        <strain evidence="3">CBS 508.74</strain>
    </source>
</reference>